<name>A0A0M5I226_9POXV</name>
<dbReference type="EMBL" id="KP728110">
    <property type="protein sequence ID" value="ALA62521.1"/>
    <property type="molecule type" value="Genomic_DNA"/>
</dbReference>
<dbReference type="SUPFAM" id="SSF48726">
    <property type="entry name" value="Immunoglobulin"/>
    <property type="match status" value="1"/>
</dbReference>
<reference evidence="1 2" key="1">
    <citation type="journal article" date="2015" name="Infect. Genet. Evol.">
        <title>Unique genomic organization of a novel Avipoxvirus detected in turkey (Meleagris gallopavo).</title>
        <authorList>
            <person name="Banyai K."/>
            <person name="Palya V."/>
            <person name="Denes B."/>
            <person name="Glavits R."/>
            <person name="Ivanics E."/>
            <person name="Horvath B."/>
            <person name="Farkas S.L."/>
            <person name="Marton S."/>
            <person name="Balint A."/>
            <person name="Gyuranecz M."/>
            <person name="Erdelyi K."/>
            <person name="Dan A."/>
        </authorList>
    </citation>
    <scope>NUCLEOTIDE SEQUENCE [LARGE SCALE GENOMIC DNA]</scope>
    <source>
        <strain evidence="1 2">TKPV-HU1124/2011</strain>
    </source>
</reference>
<accession>A0A0M5I226</accession>
<evidence type="ECO:0000313" key="2">
    <source>
        <dbReference type="Proteomes" id="UP000142477"/>
    </source>
</evidence>
<dbReference type="InterPro" id="IPR013783">
    <property type="entry name" value="Ig-like_fold"/>
</dbReference>
<sequence>MGQYINIVTLLIINFLSILANTDMVLDIGSSPVINCEIPGNYSVDTVTLVFVKTNKLLAKMVPSYHTNTKQCYSDIRVYNFQLYNISIEDEGRYRCRFSLLSSVMYETRFTLYVMPEMNSYSRFMDDKIIYVCNRSISLYDNRVKLDMVIGGVYIRGNSLKTIKTKNAFYTYTVGNKNYTDWAKTVTCIMSLNGIKRENVLNIISVEDINKPDTYNVYNDLIYSI</sequence>
<organism evidence="1 2">
    <name type="scientific">Turkeypox virus</name>
    <dbReference type="NCBI Taxonomy" id="336486"/>
    <lineage>
        <taxon>Viruses</taxon>
        <taxon>Varidnaviria</taxon>
        <taxon>Bamfordvirae</taxon>
        <taxon>Nucleocytoviricota</taxon>
        <taxon>Pokkesviricetes</taxon>
        <taxon>Chitovirales</taxon>
        <taxon>Poxviridae</taxon>
        <taxon>Chordopoxvirinae</taxon>
        <taxon>Avipoxvirus</taxon>
        <taxon>Avipoxvirus turkeypox</taxon>
    </lineage>
</organism>
<keyword evidence="2" id="KW-1185">Reference proteome</keyword>
<dbReference type="Proteomes" id="UP000142477">
    <property type="component" value="Segment"/>
</dbReference>
<dbReference type="Gene3D" id="2.60.40.10">
    <property type="entry name" value="Immunoglobulins"/>
    <property type="match status" value="1"/>
</dbReference>
<dbReference type="KEGG" id="vg:26122837"/>
<dbReference type="InterPro" id="IPR036179">
    <property type="entry name" value="Ig-like_dom_sf"/>
</dbReference>
<protein>
    <submittedName>
        <fullName evidence="1">V-type Ig domain</fullName>
    </submittedName>
</protein>
<dbReference type="RefSeq" id="YP_009177168.1">
    <property type="nucleotide sequence ID" value="NC_028238.1"/>
</dbReference>
<proteinExistence type="predicted"/>
<dbReference type="GeneID" id="26122837"/>
<evidence type="ECO:0000313" key="1">
    <source>
        <dbReference type="EMBL" id="ALA62521.1"/>
    </source>
</evidence>
<dbReference type="OrthoDB" id="35125at10239"/>